<evidence type="ECO:0000313" key="3">
    <source>
        <dbReference type="Proteomes" id="UP001341840"/>
    </source>
</evidence>
<name>A0ABU6W449_9FABA</name>
<keyword evidence="3" id="KW-1185">Reference proteome</keyword>
<keyword evidence="1" id="KW-0812">Transmembrane</keyword>
<proteinExistence type="predicted"/>
<evidence type="ECO:0000313" key="2">
    <source>
        <dbReference type="EMBL" id="MED6180675.1"/>
    </source>
</evidence>
<gene>
    <name evidence="2" type="ORF">PIB30_117824</name>
</gene>
<evidence type="ECO:0000256" key="1">
    <source>
        <dbReference type="SAM" id="Phobius"/>
    </source>
</evidence>
<protein>
    <submittedName>
        <fullName evidence="2">Uncharacterized protein</fullName>
    </submittedName>
</protein>
<comment type="caution">
    <text evidence="2">The sequence shown here is derived from an EMBL/GenBank/DDBJ whole genome shotgun (WGS) entry which is preliminary data.</text>
</comment>
<sequence>MTENERKLRSSLLVNIGKATLAAVMAIKVVSHEGSSTALSVRALLPKPLNLTAVIDLIELKDCELHLLMLVLDLLGLGVGLLLPLLGTTAEAEDKVEG</sequence>
<keyword evidence="1" id="KW-0472">Membrane</keyword>
<feature type="transmembrane region" description="Helical" evidence="1">
    <location>
        <begin position="65"/>
        <end position="86"/>
    </location>
</feature>
<reference evidence="2 3" key="1">
    <citation type="journal article" date="2023" name="Plants (Basel)">
        <title>Bridging the Gap: Combining Genomics and Transcriptomics Approaches to Understand Stylosanthes scabra, an Orphan Legume from the Brazilian Caatinga.</title>
        <authorList>
            <person name="Ferreira-Neto J.R.C."/>
            <person name="da Silva M.D."/>
            <person name="Binneck E."/>
            <person name="de Melo N.F."/>
            <person name="da Silva R.H."/>
            <person name="de Melo A.L.T.M."/>
            <person name="Pandolfi V."/>
            <person name="Bustamante F.O."/>
            <person name="Brasileiro-Vidal A.C."/>
            <person name="Benko-Iseppon A.M."/>
        </authorList>
    </citation>
    <scope>NUCLEOTIDE SEQUENCE [LARGE SCALE GENOMIC DNA]</scope>
    <source>
        <tissue evidence="2">Leaves</tissue>
    </source>
</reference>
<keyword evidence="1" id="KW-1133">Transmembrane helix</keyword>
<dbReference type="Proteomes" id="UP001341840">
    <property type="component" value="Unassembled WGS sequence"/>
</dbReference>
<organism evidence="2 3">
    <name type="scientific">Stylosanthes scabra</name>
    <dbReference type="NCBI Taxonomy" id="79078"/>
    <lineage>
        <taxon>Eukaryota</taxon>
        <taxon>Viridiplantae</taxon>
        <taxon>Streptophyta</taxon>
        <taxon>Embryophyta</taxon>
        <taxon>Tracheophyta</taxon>
        <taxon>Spermatophyta</taxon>
        <taxon>Magnoliopsida</taxon>
        <taxon>eudicotyledons</taxon>
        <taxon>Gunneridae</taxon>
        <taxon>Pentapetalae</taxon>
        <taxon>rosids</taxon>
        <taxon>fabids</taxon>
        <taxon>Fabales</taxon>
        <taxon>Fabaceae</taxon>
        <taxon>Papilionoideae</taxon>
        <taxon>50 kb inversion clade</taxon>
        <taxon>dalbergioids sensu lato</taxon>
        <taxon>Dalbergieae</taxon>
        <taxon>Pterocarpus clade</taxon>
        <taxon>Stylosanthes</taxon>
    </lineage>
</organism>
<dbReference type="EMBL" id="JASCZI010181274">
    <property type="protein sequence ID" value="MED6180675.1"/>
    <property type="molecule type" value="Genomic_DNA"/>
</dbReference>
<accession>A0ABU6W449</accession>